<dbReference type="GO" id="GO:0005886">
    <property type="term" value="C:plasma membrane"/>
    <property type="evidence" value="ECO:0007669"/>
    <property type="project" value="UniProtKB-SubCell"/>
</dbReference>
<evidence type="ECO:0000259" key="14">
    <source>
        <dbReference type="Pfam" id="PF01292"/>
    </source>
</evidence>
<comment type="subcellular location">
    <subcellularLocation>
        <location evidence="2">Cell membrane</location>
        <topology evidence="2">Multi-pass membrane protein</topology>
    </subcellularLocation>
</comment>
<dbReference type="GO" id="GO:0046872">
    <property type="term" value="F:metal ion binding"/>
    <property type="evidence" value="ECO:0007669"/>
    <property type="project" value="UniProtKB-KW"/>
</dbReference>
<dbReference type="GO" id="GO:0022904">
    <property type="term" value="P:respiratory electron transport chain"/>
    <property type="evidence" value="ECO:0007669"/>
    <property type="project" value="InterPro"/>
</dbReference>
<feature type="transmembrane region" description="Helical" evidence="13">
    <location>
        <begin position="94"/>
        <end position="119"/>
    </location>
</feature>
<evidence type="ECO:0000256" key="5">
    <source>
        <dbReference type="ARBA" id="ARBA00022617"/>
    </source>
</evidence>
<feature type="domain" description="Cytochrome b561 bacterial/Ni-hydrogenase" evidence="14">
    <location>
        <begin position="8"/>
        <end position="163"/>
    </location>
</feature>
<evidence type="ECO:0000256" key="10">
    <source>
        <dbReference type="ARBA" id="ARBA00023004"/>
    </source>
</evidence>
<evidence type="ECO:0000256" key="3">
    <source>
        <dbReference type="ARBA" id="ARBA00022448"/>
    </source>
</evidence>
<sequence length="167" mass="18458">MAKKITGYSRPQVALHWIVVVLVAFQFLAHDGMEASWRAFLNDEPPPAGRVVLTYMHIAAGSLVLLLALARIYLRFTRGAPAPPADEPRLLQIVAEAVHGLIYLLLLALPITGAIAWFIGLETAGIVHEKLQTILLVAIALHIAGALFQHFVRRSTVLMRMFRPEHS</sequence>
<keyword evidence="4" id="KW-1003">Cell membrane</keyword>
<feature type="transmembrane region" description="Helical" evidence="13">
    <location>
        <begin position="131"/>
        <end position="152"/>
    </location>
</feature>
<dbReference type="OrthoDB" id="8156287at2"/>
<evidence type="ECO:0000256" key="2">
    <source>
        <dbReference type="ARBA" id="ARBA00004651"/>
    </source>
</evidence>
<evidence type="ECO:0000313" key="15">
    <source>
        <dbReference type="EMBL" id="PSJ58763.1"/>
    </source>
</evidence>
<keyword evidence="5" id="KW-0349">Heme</keyword>
<keyword evidence="11 13" id="KW-0472">Membrane</keyword>
<comment type="caution">
    <text evidence="15">The sequence shown here is derived from an EMBL/GenBank/DDBJ whole genome shotgun (WGS) entry which is preliminary data.</text>
</comment>
<reference evidence="15 16" key="1">
    <citation type="submission" date="2018-03" db="EMBL/GenBank/DDBJ databases">
        <title>The draft genome of Mesorhizobium sp. 6GN-30.</title>
        <authorList>
            <person name="Liu L."/>
            <person name="Li L."/>
            <person name="Wang T."/>
            <person name="Zhang X."/>
            <person name="Liang L."/>
        </authorList>
    </citation>
    <scope>NUCLEOTIDE SEQUENCE [LARGE SCALE GENOMIC DNA]</scope>
    <source>
        <strain evidence="15 16">6GN30</strain>
    </source>
</reference>
<gene>
    <name evidence="15" type="ORF">C7I84_14905</name>
</gene>
<keyword evidence="3" id="KW-0813">Transport</keyword>
<dbReference type="GO" id="GO:0020037">
    <property type="term" value="F:heme binding"/>
    <property type="evidence" value="ECO:0007669"/>
    <property type="project" value="TreeGrafter"/>
</dbReference>
<keyword evidence="16" id="KW-1185">Reference proteome</keyword>
<accession>A0A2P7S8E8</accession>
<name>A0A2P7S8E8_9HYPH</name>
<dbReference type="InterPro" id="IPR052168">
    <property type="entry name" value="Cytochrome_b561_oxidase"/>
</dbReference>
<dbReference type="GO" id="GO:0009055">
    <property type="term" value="F:electron transfer activity"/>
    <property type="evidence" value="ECO:0007669"/>
    <property type="project" value="InterPro"/>
</dbReference>
<evidence type="ECO:0000256" key="6">
    <source>
        <dbReference type="ARBA" id="ARBA00022692"/>
    </source>
</evidence>
<evidence type="ECO:0000256" key="1">
    <source>
        <dbReference type="ARBA" id="ARBA00001970"/>
    </source>
</evidence>
<dbReference type="RefSeq" id="WP_106772988.1">
    <property type="nucleotide sequence ID" value="NZ_PXYK01000013.1"/>
</dbReference>
<dbReference type="InterPro" id="IPR016174">
    <property type="entry name" value="Di-haem_cyt_TM"/>
</dbReference>
<dbReference type="Pfam" id="PF01292">
    <property type="entry name" value="Ni_hydr_CYTB"/>
    <property type="match status" value="1"/>
</dbReference>
<keyword evidence="8" id="KW-0249">Electron transport</keyword>
<feature type="transmembrane region" description="Helical" evidence="13">
    <location>
        <begin position="49"/>
        <end position="74"/>
    </location>
</feature>
<feature type="transmembrane region" description="Helical" evidence="13">
    <location>
        <begin position="12"/>
        <end position="29"/>
    </location>
</feature>
<evidence type="ECO:0000256" key="13">
    <source>
        <dbReference type="SAM" id="Phobius"/>
    </source>
</evidence>
<keyword evidence="9 13" id="KW-1133">Transmembrane helix</keyword>
<organism evidence="15 16">
    <name type="scientific">Kumtagia ephedrae</name>
    <dbReference type="NCBI Taxonomy" id="2116701"/>
    <lineage>
        <taxon>Bacteria</taxon>
        <taxon>Pseudomonadati</taxon>
        <taxon>Pseudomonadota</taxon>
        <taxon>Alphaproteobacteria</taxon>
        <taxon>Hyphomicrobiales</taxon>
        <taxon>Phyllobacteriaceae</taxon>
        <taxon>Kumtagia</taxon>
    </lineage>
</organism>
<evidence type="ECO:0000256" key="9">
    <source>
        <dbReference type="ARBA" id="ARBA00022989"/>
    </source>
</evidence>
<dbReference type="EMBL" id="PXYK01000013">
    <property type="protein sequence ID" value="PSJ58763.1"/>
    <property type="molecule type" value="Genomic_DNA"/>
</dbReference>
<evidence type="ECO:0000256" key="8">
    <source>
        <dbReference type="ARBA" id="ARBA00022982"/>
    </source>
</evidence>
<proteinExistence type="inferred from homology"/>
<evidence type="ECO:0000256" key="11">
    <source>
        <dbReference type="ARBA" id="ARBA00023136"/>
    </source>
</evidence>
<dbReference type="AlphaFoldDB" id="A0A2P7S8E8"/>
<comment type="similarity">
    <text evidence="12">Belongs to the cytochrome b561 family.</text>
</comment>
<evidence type="ECO:0000256" key="4">
    <source>
        <dbReference type="ARBA" id="ARBA00022475"/>
    </source>
</evidence>
<dbReference type="PANTHER" id="PTHR30529">
    <property type="entry name" value="CYTOCHROME B561"/>
    <property type="match status" value="1"/>
</dbReference>
<keyword evidence="7" id="KW-0479">Metal-binding</keyword>
<dbReference type="Proteomes" id="UP000241229">
    <property type="component" value="Unassembled WGS sequence"/>
</dbReference>
<evidence type="ECO:0000313" key="16">
    <source>
        <dbReference type="Proteomes" id="UP000241229"/>
    </source>
</evidence>
<evidence type="ECO:0000256" key="7">
    <source>
        <dbReference type="ARBA" id="ARBA00022723"/>
    </source>
</evidence>
<dbReference type="SUPFAM" id="SSF81342">
    <property type="entry name" value="Transmembrane di-heme cytochromes"/>
    <property type="match status" value="1"/>
</dbReference>
<dbReference type="InterPro" id="IPR011577">
    <property type="entry name" value="Cyt_b561_bac/Ni-Hgenase"/>
</dbReference>
<comment type="cofactor">
    <cofactor evidence="1">
        <name>heme b</name>
        <dbReference type="ChEBI" id="CHEBI:60344"/>
    </cofactor>
</comment>
<evidence type="ECO:0000256" key="12">
    <source>
        <dbReference type="ARBA" id="ARBA00037975"/>
    </source>
</evidence>
<dbReference type="PANTHER" id="PTHR30529:SF7">
    <property type="entry name" value="CYTOCHROME B561 BACTERIAL_NI-HYDROGENASE DOMAIN-CONTAINING PROTEIN"/>
    <property type="match status" value="1"/>
</dbReference>
<keyword evidence="6 13" id="KW-0812">Transmembrane</keyword>
<protein>
    <submittedName>
        <fullName evidence="15">Cytochrome B</fullName>
    </submittedName>
</protein>
<keyword evidence="10" id="KW-0408">Iron</keyword>